<dbReference type="EMBL" id="AP023355">
    <property type="protein sequence ID" value="BCJ36976.1"/>
    <property type="molecule type" value="Genomic_DNA"/>
</dbReference>
<keyword evidence="3" id="KW-1185">Reference proteome</keyword>
<dbReference type="InterPro" id="IPR000835">
    <property type="entry name" value="HTH_MarR-typ"/>
</dbReference>
<dbReference type="PROSITE" id="PS50995">
    <property type="entry name" value="HTH_MARR_2"/>
    <property type="match status" value="1"/>
</dbReference>
<sequence length="98" mass="10736">MTVRVLAERLEVAPATVSLMVGDLSRQGILHRGEDDTDRRRVIVSIAAPHRRAIHAWLAGAADAWRAALEPLTAAERGLVVATLRRYEEGVERSLSKG</sequence>
<dbReference type="Proteomes" id="UP000611640">
    <property type="component" value="Chromosome"/>
</dbReference>
<organism evidence="2 3">
    <name type="scientific">Actinocatenispora thailandica</name>
    <dbReference type="NCBI Taxonomy" id="227318"/>
    <lineage>
        <taxon>Bacteria</taxon>
        <taxon>Bacillati</taxon>
        <taxon>Actinomycetota</taxon>
        <taxon>Actinomycetes</taxon>
        <taxon>Micromonosporales</taxon>
        <taxon>Micromonosporaceae</taxon>
        <taxon>Actinocatenispora</taxon>
    </lineage>
</organism>
<dbReference type="RefSeq" id="WP_239157090.1">
    <property type="nucleotide sequence ID" value="NZ_AP023355.1"/>
</dbReference>
<gene>
    <name evidence="2" type="ORF">Athai_44790</name>
</gene>
<evidence type="ECO:0000259" key="1">
    <source>
        <dbReference type="PROSITE" id="PS50995"/>
    </source>
</evidence>
<reference evidence="2 3" key="1">
    <citation type="submission" date="2020-08" db="EMBL/GenBank/DDBJ databases">
        <title>Whole genome shotgun sequence of Actinocatenispora thailandica NBRC 105041.</title>
        <authorList>
            <person name="Komaki H."/>
            <person name="Tamura T."/>
        </authorList>
    </citation>
    <scope>NUCLEOTIDE SEQUENCE [LARGE SCALE GENOMIC DNA]</scope>
    <source>
        <strain evidence="2 3">NBRC 105041</strain>
    </source>
</reference>
<feature type="domain" description="HTH marR-type" evidence="1">
    <location>
        <begin position="1"/>
        <end position="89"/>
    </location>
</feature>
<protein>
    <recommendedName>
        <fullName evidence="1">HTH marR-type domain-containing protein</fullName>
    </recommendedName>
</protein>
<accession>A0A7R7DSK9</accession>
<proteinExistence type="predicted"/>
<name>A0A7R7DSK9_9ACTN</name>
<dbReference type="AlphaFoldDB" id="A0A7R7DSK9"/>
<dbReference type="KEGG" id="atl:Athai_44790"/>
<evidence type="ECO:0000313" key="3">
    <source>
        <dbReference type="Proteomes" id="UP000611640"/>
    </source>
</evidence>
<dbReference type="Pfam" id="PF12802">
    <property type="entry name" value="MarR_2"/>
    <property type="match status" value="1"/>
</dbReference>
<dbReference type="Gene3D" id="1.10.10.10">
    <property type="entry name" value="Winged helix-like DNA-binding domain superfamily/Winged helix DNA-binding domain"/>
    <property type="match status" value="1"/>
</dbReference>
<dbReference type="SUPFAM" id="SSF46785">
    <property type="entry name" value="Winged helix' DNA-binding domain"/>
    <property type="match status" value="1"/>
</dbReference>
<dbReference type="InterPro" id="IPR036390">
    <property type="entry name" value="WH_DNA-bd_sf"/>
</dbReference>
<dbReference type="GO" id="GO:0003700">
    <property type="term" value="F:DNA-binding transcription factor activity"/>
    <property type="evidence" value="ECO:0007669"/>
    <property type="project" value="InterPro"/>
</dbReference>
<dbReference type="InterPro" id="IPR036388">
    <property type="entry name" value="WH-like_DNA-bd_sf"/>
</dbReference>
<evidence type="ECO:0000313" key="2">
    <source>
        <dbReference type="EMBL" id="BCJ36976.1"/>
    </source>
</evidence>